<accession>A0A9D1D982</accession>
<organism evidence="1 2">
    <name type="scientific">Candidatus Choladousia intestinavium</name>
    <dbReference type="NCBI Taxonomy" id="2840727"/>
    <lineage>
        <taxon>Bacteria</taxon>
        <taxon>Bacillati</taxon>
        <taxon>Bacillota</taxon>
        <taxon>Clostridia</taxon>
        <taxon>Lachnospirales</taxon>
        <taxon>Lachnospiraceae</taxon>
        <taxon>Lachnospiraceae incertae sedis</taxon>
        <taxon>Candidatus Choladousia</taxon>
    </lineage>
</organism>
<evidence type="ECO:0000313" key="2">
    <source>
        <dbReference type="Proteomes" id="UP000886757"/>
    </source>
</evidence>
<dbReference type="AlphaFoldDB" id="A0A9D1D982"/>
<evidence type="ECO:0000313" key="1">
    <source>
        <dbReference type="EMBL" id="HIR13606.1"/>
    </source>
</evidence>
<name>A0A9D1D982_9FIRM</name>
<comment type="caution">
    <text evidence="1">The sequence shown here is derived from an EMBL/GenBank/DDBJ whole genome shotgun (WGS) entry which is preliminary data.</text>
</comment>
<sequence>MIEIKIAVDEVNYEEALETLYPILADRLTEKMRNPLLAGILSKTKGLSLSAVKAALKTLPQETKDELAVLCLNHYKEKIVQVLTDTLTEQGISLKVQEIEVECR</sequence>
<reference evidence="1" key="1">
    <citation type="submission" date="2020-10" db="EMBL/GenBank/DDBJ databases">
        <authorList>
            <person name="Gilroy R."/>
        </authorList>
    </citation>
    <scope>NUCLEOTIDE SEQUENCE</scope>
    <source>
        <strain evidence="1">ChiSjej4B22-8148</strain>
    </source>
</reference>
<dbReference type="EMBL" id="DVGK01000077">
    <property type="protein sequence ID" value="HIR13606.1"/>
    <property type="molecule type" value="Genomic_DNA"/>
</dbReference>
<dbReference type="Proteomes" id="UP000886757">
    <property type="component" value="Unassembled WGS sequence"/>
</dbReference>
<gene>
    <name evidence="1" type="ORF">IAB31_06755</name>
</gene>
<reference evidence="1" key="2">
    <citation type="journal article" date="2021" name="PeerJ">
        <title>Extensive microbial diversity within the chicken gut microbiome revealed by metagenomics and culture.</title>
        <authorList>
            <person name="Gilroy R."/>
            <person name="Ravi A."/>
            <person name="Getino M."/>
            <person name="Pursley I."/>
            <person name="Horton D.L."/>
            <person name="Alikhan N.F."/>
            <person name="Baker D."/>
            <person name="Gharbi K."/>
            <person name="Hall N."/>
            <person name="Watson M."/>
            <person name="Adriaenssens E.M."/>
            <person name="Foster-Nyarko E."/>
            <person name="Jarju S."/>
            <person name="Secka A."/>
            <person name="Antonio M."/>
            <person name="Oren A."/>
            <person name="Chaudhuri R.R."/>
            <person name="La Ragione R."/>
            <person name="Hildebrand F."/>
            <person name="Pallen M.J."/>
        </authorList>
    </citation>
    <scope>NUCLEOTIDE SEQUENCE</scope>
    <source>
        <strain evidence="1">ChiSjej4B22-8148</strain>
    </source>
</reference>
<protein>
    <submittedName>
        <fullName evidence="1">Uncharacterized protein</fullName>
    </submittedName>
</protein>
<proteinExistence type="predicted"/>